<dbReference type="Proteomes" id="UP001526446">
    <property type="component" value="Unassembled WGS sequence"/>
</dbReference>
<comment type="similarity">
    <text evidence="1">In the N-terminal section; belongs to the CRISPR-associated nuclease Cas3-HD family.</text>
</comment>
<dbReference type="RefSeq" id="WP_166121635.1">
    <property type="nucleotide sequence ID" value="NZ_JAPIUX010000005.1"/>
</dbReference>
<evidence type="ECO:0000256" key="5">
    <source>
        <dbReference type="ARBA" id="ARBA00022741"/>
    </source>
</evidence>
<keyword evidence="12" id="KW-1185">Reference proteome</keyword>
<comment type="caution">
    <text evidence="11">The sequence shown here is derived from an EMBL/GenBank/DDBJ whole genome shotgun (WGS) entry which is preliminary data.</text>
</comment>
<dbReference type="NCBIfam" id="TIGR01587">
    <property type="entry name" value="cas3_core"/>
    <property type="match status" value="1"/>
</dbReference>
<keyword evidence="8" id="KW-0067">ATP-binding</keyword>
<evidence type="ECO:0000256" key="7">
    <source>
        <dbReference type="ARBA" id="ARBA00022806"/>
    </source>
</evidence>
<dbReference type="SMART" id="SM00487">
    <property type="entry name" value="DEXDc"/>
    <property type="match status" value="1"/>
</dbReference>
<dbReference type="InterPro" id="IPR006483">
    <property type="entry name" value="CRISPR-assoc_Cas3_HD"/>
</dbReference>
<evidence type="ECO:0000259" key="10">
    <source>
        <dbReference type="PROSITE" id="PS51643"/>
    </source>
</evidence>
<dbReference type="Pfam" id="PF18019">
    <property type="entry name" value="Cas3_HD"/>
    <property type="match status" value="1"/>
</dbReference>
<reference evidence="11 12" key="1">
    <citation type="submission" date="2022-11" db="EMBL/GenBank/DDBJ databases">
        <title>Genome sequencing of Acetobacter type strain.</title>
        <authorList>
            <person name="Heo J."/>
            <person name="Lee D."/>
            <person name="Han B.-H."/>
            <person name="Hong S.-B."/>
            <person name="Kwon S.-W."/>
        </authorList>
    </citation>
    <scope>NUCLEOTIDE SEQUENCE [LARGE SCALE GENOMIC DNA]</scope>
    <source>
        <strain evidence="11 12">KACC 21251</strain>
    </source>
</reference>
<gene>
    <name evidence="11" type="primary">cas3</name>
    <name evidence="11" type="ORF">OQ252_07225</name>
</gene>
<dbReference type="InterPro" id="IPR038257">
    <property type="entry name" value="CRISPR-assoc_Cas3_HD_sf"/>
</dbReference>
<comment type="similarity">
    <text evidence="2">In the central section; belongs to the CRISPR-associated helicase Cas3 family.</text>
</comment>
<keyword evidence="5" id="KW-0547">Nucleotide-binding</keyword>
<dbReference type="PANTHER" id="PTHR47963:SF9">
    <property type="entry name" value="CRISPR-ASSOCIATED ENDONUCLEASE_HELICASE CAS3"/>
    <property type="match status" value="1"/>
</dbReference>
<dbReference type="InterPro" id="IPR027417">
    <property type="entry name" value="P-loop_NTPase"/>
</dbReference>
<dbReference type="Gene3D" id="1.10.3210.30">
    <property type="match status" value="1"/>
</dbReference>
<keyword evidence="3" id="KW-0540">Nuclease</keyword>
<name>A0ABT3Q7C2_9PROT</name>
<evidence type="ECO:0000313" key="11">
    <source>
        <dbReference type="EMBL" id="MCX2561188.1"/>
    </source>
</evidence>
<evidence type="ECO:0000256" key="1">
    <source>
        <dbReference type="ARBA" id="ARBA00006847"/>
    </source>
</evidence>
<protein>
    <submittedName>
        <fullName evidence="11">CRISPR-associated helicase Cas3</fullName>
    </submittedName>
</protein>
<keyword evidence="4" id="KW-0479">Metal-binding</keyword>
<evidence type="ECO:0000256" key="3">
    <source>
        <dbReference type="ARBA" id="ARBA00022722"/>
    </source>
</evidence>
<keyword evidence="6" id="KW-0378">Hydrolase</keyword>
<evidence type="ECO:0000256" key="9">
    <source>
        <dbReference type="ARBA" id="ARBA00023118"/>
    </source>
</evidence>
<organism evidence="11 12">
    <name type="scientific">Acetobacter farinalis</name>
    <dbReference type="NCBI Taxonomy" id="1260984"/>
    <lineage>
        <taxon>Bacteria</taxon>
        <taxon>Pseudomonadati</taxon>
        <taxon>Pseudomonadota</taxon>
        <taxon>Alphaproteobacteria</taxon>
        <taxon>Acetobacterales</taxon>
        <taxon>Acetobacteraceae</taxon>
        <taxon>Acetobacter</taxon>
    </lineage>
</organism>
<keyword evidence="9" id="KW-0051">Antiviral defense</keyword>
<dbReference type="InterPro" id="IPR006474">
    <property type="entry name" value="Helicase_Cas3_CRISPR-ass_core"/>
</dbReference>
<dbReference type="InterPro" id="IPR054712">
    <property type="entry name" value="Cas3-like_dom"/>
</dbReference>
<evidence type="ECO:0000256" key="8">
    <source>
        <dbReference type="ARBA" id="ARBA00022840"/>
    </source>
</evidence>
<evidence type="ECO:0000313" key="12">
    <source>
        <dbReference type="Proteomes" id="UP001526446"/>
    </source>
</evidence>
<dbReference type="InterPro" id="IPR050547">
    <property type="entry name" value="DEAD_box_RNA_helicases"/>
</dbReference>
<dbReference type="PANTHER" id="PTHR47963">
    <property type="entry name" value="DEAD-BOX ATP-DEPENDENT RNA HELICASE 47, MITOCHONDRIAL"/>
    <property type="match status" value="1"/>
</dbReference>
<dbReference type="EMBL" id="JAPIUX010000005">
    <property type="protein sequence ID" value="MCX2561188.1"/>
    <property type="molecule type" value="Genomic_DNA"/>
</dbReference>
<keyword evidence="7" id="KW-0347">Helicase</keyword>
<dbReference type="CDD" id="cd09641">
    <property type="entry name" value="Cas3''_I"/>
    <property type="match status" value="1"/>
</dbReference>
<evidence type="ECO:0000256" key="4">
    <source>
        <dbReference type="ARBA" id="ARBA00022723"/>
    </source>
</evidence>
<evidence type="ECO:0000256" key="2">
    <source>
        <dbReference type="ARBA" id="ARBA00009046"/>
    </source>
</evidence>
<dbReference type="NCBIfam" id="TIGR01596">
    <property type="entry name" value="cas3_HD"/>
    <property type="match status" value="1"/>
</dbReference>
<dbReference type="SUPFAM" id="SSF52540">
    <property type="entry name" value="P-loop containing nucleoside triphosphate hydrolases"/>
    <property type="match status" value="1"/>
</dbReference>
<feature type="domain" description="HD Cas3-type" evidence="10">
    <location>
        <begin position="26"/>
        <end position="211"/>
    </location>
</feature>
<dbReference type="PROSITE" id="PS51643">
    <property type="entry name" value="HD_CAS3"/>
    <property type="match status" value="1"/>
</dbReference>
<proteinExistence type="inferred from homology"/>
<dbReference type="InterPro" id="IPR014001">
    <property type="entry name" value="Helicase_ATP-bd"/>
</dbReference>
<dbReference type="Gene3D" id="3.40.50.300">
    <property type="entry name" value="P-loop containing nucleotide triphosphate hydrolases"/>
    <property type="match status" value="2"/>
</dbReference>
<accession>A0ABT3Q7C2</accession>
<sequence length="911" mass="98293">MSGIADDGGLRFFWGKARPVQLAQDTGFLMHPLIAHMLDVAAVAILLPGSERLGLDYRQLGMLVALHDIGKLVPGFQAKVPECWPEQALGAYPERATSSRHDSDGLALLDHVCQDALAPLFGVDAEGNSWLPDEKSRVGRAIAGHHGAPVSAIEDRARKADIKVIAPYARKLVSLLFDLFRPPPIPPYLAAEALLQLEWRLAGLTVQADWIGSRQEWFPYVSPDDVADASGYFWNHALRHAQAAIVRAGLAPVSASPFQGIAHLFPHIRTPSPVQALMEVASLPTGPTLVVIEDMTGSGKTEAALVAAHRLMAAGRANGLFVALPTMATANAMFDRLAMAYRSLFQPSSHPSLALAHGRALLDERFVSVLAPEDALEGAALKTDRAEAAEVCCSAWLGSESRRALLAQVGVGTIDQALMAVLPVRFATMRQAGLAGKVLLVDECHAYDPYMQEEMAALLRFHAAMGGSAILLSATLTRAVRQKLAAAFREGLRQEDPAELSSTAYPLVTLVGQVGAEELPCAPRAGLERTIAVRQVCDEASVMTEIVSAACKGAAVAWVRNTVDDVIASAKALKEKGIEAMVFHARFAMVDRLAIERSVLARFGKDSTAPDRAAVLVASQVIEQSLDLDFDVLCTDLAPMDLIIQRAGRLRRHKRDERPVERDEICLFSPDPVEDPDPKWISRVLPGTAAVYRDAALLWRTARALKRAGAIRSPDSVRTLIEEAGETIEEAGETSDVPAGLTGAARDVEGKGRAARGAAARNVLNYLTGYAPEGALWERDIRTPTRLEERPSVTVRLGVMRGGEVVPWAALKDSTLAAPHEKKRAWALSEVSVARHTLAACPVSEDRKAAVAAARSDWSRWEREAEDLYLLLILEEAGEGWEGAGCSEQGRDIVVRYDQQYGLLIVPALAG</sequence>
<dbReference type="Pfam" id="PF22590">
    <property type="entry name" value="Cas3-like_C_2"/>
    <property type="match status" value="1"/>
</dbReference>
<evidence type="ECO:0000256" key="6">
    <source>
        <dbReference type="ARBA" id="ARBA00022801"/>
    </source>
</evidence>